<feature type="signal peptide" evidence="2">
    <location>
        <begin position="1"/>
        <end position="26"/>
    </location>
</feature>
<dbReference type="Proteomes" id="UP001642484">
    <property type="component" value="Unassembled WGS sequence"/>
</dbReference>
<evidence type="ECO:0000313" key="4">
    <source>
        <dbReference type="Proteomes" id="UP001642484"/>
    </source>
</evidence>
<keyword evidence="1" id="KW-0812">Transmembrane</keyword>
<keyword evidence="2" id="KW-0732">Signal</keyword>
<accession>A0ABP0JWB1</accession>
<proteinExistence type="predicted"/>
<reference evidence="3 4" key="1">
    <citation type="submission" date="2024-02" db="EMBL/GenBank/DDBJ databases">
        <authorList>
            <person name="Chen Y."/>
            <person name="Shah S."/>
            <person name="Dougan E. K."/>
            <person name="Thang M."/>
            <person name="Chan C."/>
        </authorList>
    </citation>
    <scope>NUCLEOTIDE SEQUENCE [LARGE SCALE GENOMIC DNA]</scope>
</reference>
<feature type="chain" id="PRO_5047202452" description="Secreted protein" evidence="2">
    <location>
        <begin position="27"/>
        <end position="126"/>
    </location>
</feature>
<evidence type="ECO:0008006" key="5">
    <source>
        <dbReference type="Google" id="ProtNLM"/>
    </source>
</evidence>
<sequence length="126" mass="14696">MVVWLAAAQVTFLFVVAPVCNECCHGHERVSVSSIMNLAKYMFIRPHRFGDKGFLRIAERCPHPRFGLFFHWQDSIDIFCTCLLKSDWTLALSIDTLNKLNYVLFVFLFCIFCALNLECLMLYIYI</sequence>
<keyword evidence="1" id="KW-0472">Membrane</keyword>
<evidence type="ECO:0000313" key="3">
    <source>
        <dbReference type="EMBL" id="CAK9018683.1"/>
    </source>
</evidence>
<evidence type="ECO:0000256" key="1">
    <source>
        <dbReference type="SAM" id="Phobius"/>
    </source>
</evidence>
<organism evidence="3 4">
    <name type="scientific">Durusdinium trenchii</name>
    <dbReference type="NCBI Taxonomy" id="1381693"/>
    <lineage>
        <taxon>Eukaryota</taxon>
        <taxon>Sar</taxon>
        <taxon>Alveolata</taxon>
        <taxon>Dinophyceae</taxon>
        <taxon>Suessiales</taxon>
        <taxon>Symbiodiniaceae</taxon>
        <taxon>Durusdinium</taxon>
    </lineage>
</organism>
<feature type="transmembrane region" description="Helical" evidence="1">
    <location>
        <begin position="102"/>
        <end position="125"/>
    </location>
</feature>
<keyword evidence="1" id="KW-1133">Transmembrane helix</keyword>
<evidence type="ECO:0000256" key="2">
    <source>
        <dbReference type="SAM" id="SignalP"/>
    </source>
</evidence>
<protein>
    <recommendedName>
        <fullName evidence="5">Secreted protein</fullName>
    </recommendedName>
</protein>
<keyword evidence="4" id="KW-1185">Reference proteome</keyword>
<gene>
    <name evidence="3" type="ORF">CCMP2556_LOCUS13365</name>
</gene>
<comment type="caution">
    <text evidence="3">The sequence shown here is derived from an EMBL/GenBank/DDBJ whole genome shotgun (WGS) entry which is preliminary data.</text>
</comment>
<name>A0ABP0JWB1_9DINO</name>
<dbReference type="EMBL" id="CAXAMN010006669">
    <property type="protein sequence ID" value="CAK9018683.1"/>
    <property type="molecule type" value="Genomic_DNA"/>
</dbReference>